<dbReference type="AlphaFoldDB" id="A0A8I0DTB2"/>
<dbReference type="PANTHER" id="PTHR43619">
    <property type="entry name" value="S-ADENOSYL-L-METHIONINE-DEPENDENT METHYLTRANSFERASE YKTD-RELATED"/>
    <property type="match status" value="1"/>
</dbReference>
<evidence type="ECO:0000256" key="1">
    <source>
        <dbReference type="ARBA" id="ARBA00022603"/>
    </source>
</evidence>
<evidence type="ECO:0000256" key="2">
    <source>
        <dbReference type="ARBA" id="ARBA00022679"/>
    </source>
</evidence>
<dbReference type="PANTHER" id="PTHR43619:SF2">
    <property type="entry name" value="S-ADENOSYL-L-METHIONINE-DEPENDENT METHYLTRANSFERASES SUPERFAMILY PROTEIN"/>
    <property type="match status" value="1"/>
</dbReference>
<organism evidence="3 4">
    <name type="scientific">Coprococcus hominis</name>
    <name type="common">ex Liu et al. 2022</name>
    <dbReference type="NCBI Taxonomy" id="2763039"/>
    <lineage>
        <taxon>Bacteria</taxon>
        <taxon>Bacillati</taxon>
        <taxon>Bacillota</taxon>
        <taxon>Clostridia</taxon>
        <taxon>Lachnospirales</taxon>
        <taxon>Lachnospiraceae</taxon>
        <taxon>Coprococcus</taxon>
    </lineage>
</organism>
<name>A0A8I0DTB2_9FIRM</name>
<dbReference type="PIRSF" id="PIRSF028177">
    <property type="entry name" value="Polyketide_synth_Omtfrase_TcmP"/>
    <property type="match status" value="1"/>
</dbReference>
<keyword evidence="2 3" id="KW-0808">Transferase</keyword>
<keyword evidence="1 3" id="KW-0489">Methyltransferase</keyword>
<protein>
    <submittedName>
        <fullName evidence="3">Class I SAM-dependent methyltransferase</fullName>
    </submittedName>
</protein>
<reference evidence="3 4" key="1">
    <citation type="submission" date="2020-08" db="EMBL/GenBank/DDBJ databases">
        <title>Genome public.</title>
        <authorList>
            <person name="Liu C."/>
            <person name="Sun Q."/>
        </authorList>
    </citation>
    <scope>NUCLEOTIDE SEQUENCE [LARGE SCALE GENOMIC DNA]</scope>
    <source>
        <strain evidence="3 4">NSJ-10</strain>
    </source>
</reference>
<dbReference type="Pfam" id="PF04072">
    <property type="entry name" value="LCM"/>
    <property type="match status" value="1"/>
</dbReference>
<sequence>MEKIKIEKGTVQETLLIPLYGRKCAMDLYPDLFMDHDCQALFDRIDFTVPDNMKGMLGNIGCIMGATRQYDMASACRAYLKKHPNACVVNLGCGLDTTFRQVDNGKAKGYNLDFPDTIAIRNELLGNREREFNIACDLNDISWFDQIDFHPEDGIVFFASGVFYYFKKTDVEKLFTAMAEHFPGGKLVFDATKKKGLKSMLKTWLKGFEMKDINVYFSVDDVHTLKEWSGHISSAVSNPYLTGYRPLDKRYGFITNIVFRYLDRSKMCQIIELKFD</sequence>
<dbReference type="SUPFAM" id="SSF53335">
    <property type="entry name" value="S-adenosyl-L-methionine-dependent methyltransferases"/>
    <property type="match status" value="1"/>
</dbReference>
<dbReference type="Gene3D" id="3.40.50.150">
    <property type="entry name" value="Vaccinia Virus protein VP39"/>
    <property type="match status" value="1"/>
</dbReference>
<dbReference type="GO" id="GO:0032259">
    <property type="term" value="P:methylation"/>
    <property type="evidence" value="ECO:0007669"/>
    <property type="project" value="UniProtKB-KW"/>
</dbReference>
<dbReference type="InterPro" id="IPR007213">
    <property type="entry name" value="Ppm1/Ppm2/Tcmp"/>
</dbReference>
<comment type="caution">
    <text evidence="3">The sequence shown here is derived from an EMBL/GenBank/DDBJ whole genome shotgun (WGS) entry which is preliminary data.</text>
</comment>
<dbReference type="Proteomes" id="UP000615234">
    <property type="component" value="Unassembled WGS sequence"/>
</dbReference>
<dbReference type="InterPro" id="IPR029063">
    <property type="entry name" value="SAM-dependent_MTases_sf"/>
</dbReference>
<dbReference type="RefSeq" id="WP_186847320.1">
    <property type="nucleotide sequence ID" value="NZ_JACOOX010000002.1"/>
</dbReference>
<keyword evidence="4" id="KW-1185">Reference proteome</keyword>
<dbReference type="EMBL" id="JACOOX010000002">
    <property type="protein sequence ID" value="MBC5661795.1"/>
    <property type="molecule type" value="Genomic_DNA"/>
</dbReference>
<dbReference type="GO" id="GO:0008168">
    <property type="term" value="F:methyltransferase activity"/>
    <property type="evidence" value="ECO:0007669"/>
    <property type="project" value="UniProtKB-KW"/>
</dbReference>
<accession>A0A8I0DTB2</accession>
<dbReference type="InterPro" id="IPR016874">
    <property type="entry name" value="TcmP-like"/>
</dbReference>
<evidence type="ECO:0000313" key="3">
    <source>
        <dbReference type="EMBL" id="MBC5661795.1"/>
    </source>
</evidence>
<proteinExistence type="predicted"/>
<gene>
    <name evidence="3" type="ORF">H8S09_02620</name>
</gene>
<evidence type="ECO:0000313" key="4">
    <source>
        <dbReference type="Proteomes" id="UP000615234"/>
    </source>
</evidence>